<dbReference type="Proteomes" id="UP001064048">
    <property type="component" value="Chromosome 10"/>
</dbReference>
<comment type="caution">
    <text evidence="1">The sequence shown here is derived from an EMBL/GenBank/DDBJ whole genome shotgun (WGS) entry which is preliminary data.</text>
</comment>
<evidence type="ECO:0000313" key="1">
    <source>
        <dbReference type="EMBL" id="KAI8422235.1"/>
    </source>
</evidence>
<organism evidence="1 2">
    <name type="scientific">Choristoneura fumiferana</name>
    <name type="common">Spruce budworm moth</name>
    <name type="synonym">Archips fumiferana</name>
    <dbReference type="NCBI Taxonomy" id="7141"/>
    <lineage>
        <taxon>Eukaryota</taxon>
        <taxon>Metazoa</taxon>
        <taxon>Ecdysozoa</taxon>
        <taxon>Arthropoda</taxon>
        <taxon>Hexapoda</taxon>
        <taxon>Insecta</taxon>
        <taxon>Pterygota</taxon>
        <taxon>Neoptera</taxon>
        <taxon>Endopterygota</taxon>
        <taxon>Lepidoptera</taxon>
        <taxon>Glossata</taxon>
        <taxon>Ditrysia</taxon>
        <taxon>Tortricoidea</taxon>
        <taxon>Tortricidae</taxon>
        <taxon>Tortricinae</taxon>
        <taxon>Choristoneura</taxon>
    </lineage>
</organism>
<reference evidence="1 2" key="1">
    <citation type="journal article" date="2022" name="Genome Biol. Evol.">
        <title>The Spruce Budworm Genome: Reconstructing the Evolutionary History of Antifreeze Proteins.</title>
        <authorList>
            <person name="Beliveau C."/>
            <person name="Gagne P."/>
            <person name="Picq S."/>
            <person name="Vernygora O."/>
            <person name="Keeling C.I."/>
            <person name="Pinkney K."/>
            <person name="Doucet D."/>
            <person name="Wen F."/>
            <person name="Johnston J.S."/>
            <person name="Maaroufi H."/>
            <person name="Boyle B."/>
            <person name="Laroche J."/>
            <person name="Dewar K."/>
            <person name="Juretic N."/>
            <person name="Blackburn G."/>
            <person name="Nisole A."/>
            <person name="Brunet B."/>
            <person name="Brandao M."/>
            <person name="Lumley L."/>
            <person name="Duan J."/>
            <person name="Quan G."/>
            <person name="Lucarotti C.J."/>
            <person name="Roe A.D."/>
            <person name="Sperling F.A.H."/>
            <person name="Levesque R.C."/>
            <person name="Cusson M."/>
        </authorList>
    </citation>
    <scope>NUCLEOTIDE SEQUENCE [LARGE SCALE GENOMIC DNA]</scope>
    <source>
        <strain evidence="1">Glfc:IPQL:Cfum</strain>
    </source>
</reference>
<accession>A0ACC0JDY2</accession>
<sequence>MINNSEKGEEEQEIEPELLPEEEHVEEESILTEYDPDEFLSGAIQFMLSEAGDEVTTIARDGCIRAWYWDTVEQADPPEDDPYIPGCQIMCLKHQKDLYWYAQDGNGGLWCADIEIDKLECAHRKVFTCHSGGIVSMAMLRTHPILVTAGKDGALHAYSTETHVLLARYVFPTAVSCMLYPPVDVDQTSRIIMVGFGDGIMRTLLLHPERLQKEGSLIDIRVHSALTIHSDDSEHPDVIDMISEHVLLLCGRVGFVMEAVLPEVDVRDYSEITTFKLDFVSFKEVLVRKHFMRNRPFPTEEDLASIDEEALKAKDDAVESESMLGTTITWAEYCEQGIWVVQQGTGALLLVKPGFTKILNNKYLPVSQQIDVTLDPRPLVVQENELDEAKALTIRKLAHQLEASDLALHKMYSRNIIQLDVFPFILKAISLEKYIKKWLKLPYVGDVRSQRHAGLPFWQEHLAHKPDPAAMPPGAAEALKEAESSIGNRVLKTHPDYVAPPGHNTQLRVCAIRKEVA</sequence>
<dbReference type="EMBL" id="CM046110">
    <property type="protein sequence ID" value="KAI8422235.1"/>
    <property type="molecule type" value="Genomic_DNA"/>
</dbReference>
<name>A0ACC0JDY2_CHOFU</name>
<evidence type="ECO:0000313" key="2">
    <source>
        <dbReference type="Proteomes" id="UP001064048"/>
    </source>
</evidence>
<keyword evidence="2" id="KW-1185">Reference proteome</keyword>
<proteinExistence type="predicted"/>
<protein>
    <submittedName>
        <fullName evidence="1">Uncharacterized protein</fullName>
    </submittedName>
</protein>
<gene>
    <name evidence="1" type="ORF">MSG28_006129</name>
</gene>